<proteinExistence type="predicted"/>
<organism evidence="1">
    <name type="scientific">marine metagenome</name>
    <dbReference type="NCBI Taxonomy" id="408172"/>
    <lineage>
        <taxon>unclassified sequences</taxon>
        <taxon>metagenomes</taxon>
        <taxon>ecological metagenomes</taxon>
    </lineage>
</organism>
<sequence length="40" mass="4401">MLNYDFRKFAGELKSNSAPVVLFGAGDFGELALYAFKKQG</sequence>
<accession>A0A382WS30</accession>
<gene>
    <name evidence="1" type="ORF">METZ01_LOCUS414347</name>
</gene>
<dbReference type="AlphaFoldDB" id="A0A382WS30"/>
<protein>
    <submittedName>
        <fullName evidence="1">Uncharacterized protein</fullName>
    </submittedName>
</protein>
<dbReference type="EMBL" id="UINC01161992">
    <property type="protein sequence ID" value="SVD61493.1"/>
    <property type="molecule type" value="Genomic_DNA"/>
</dbReference>
<reference evidence="1" key="1">
    <citation type="submission" date="2018-05" db="EMBL/GenBank/DDBJ databases">
        <authorList>
            <person name="Lanie J.A."/>
            <person name="Ng W.-L."/>
            <person name="Kazmierczak K.M."/>
            <person name="Andrzejewski T.M."/>
            <person name="Davidsen T.M."/>
            <person name="Wayne K.J."/>
            <person name="Tettelin H."/>
            <person name="Glass J.I."/>
            <person name="Rusch D."/>
            <person name="Podicherti R."/>
            <person name="Tsui H.-C.T."/>
            <person name="Winkler M.E."/>
        </authorList>
    </citation>
    <scope>NUCLEOTIDE SEQUENCE</scope>
</reference>
<name>A0A382WS30_9ZZZZ</name>
<feature type="non-terminal residue" evidence="1">
    <location>
        <position position="40"/>
    </location>
</feature>
<evidence type="ECO:0000313" key="1">
    <source>
        <dbReference type="EMBL" id="SVD61493.1"/>
    </source>
</evidence>